<gene>
    <name evidence="2" type="ORF">GCM10022240_09950</name>
</gene>
<keyword evidence="1" id="KW-0472">Membrane</keyword>
<feature type="transmembrane region" description="Helical" evidence="1">
    <location>
        <begin position="77"/>
        <end position="97"/>
    </location>
</feature>
<dbReference type="EMBL" id="BAABAF010000003">
    <property type="protein sequence ID" value="GAA3759353.1"/>
    <property type="molecule type" value="Genomic_DNA"/>
</dbReference>
<reference evidence="3" key="1">
    <citation type="journal article" date="2019" name="Int. J. Syst. Evol. Microbiol.">
        <title>The Global Catalogue of Microorganisms (GCM) 10K type strain sequencing project: providing services to taxonomists for standard genome sequencing and annotation.</title>
        <authorList>
            <consortium name="The Broad Institute Genomics Platform"/>
            <consortium name="The Broad Institute Genome Sequencing Center for Infectious Disease"/>
            <person name="Wu L."/>
            <person name="Ma J."/>
        </authorList>
    </citation>
    <scope>NUCLEOTIDE SEQUENCE [LARGE SCALE GENOMIC DNA]</scope>
    <source>
        <strain evidence="3">JCM 16950</strain>
    </source>
</reference>
<feature type="transmembrane region" description="Helical" evidence="1">
    <location>
        <begin position="177"/>
        <end position="198"/>
    </location>
</feature>
<protein>
    <submittedName>
        <fullName evidence="2">Uncharacterized protein</fullName>
    </submittedName>
</protein>
<feature type="transmembrane region" description="Helical" evidence="1">
    <location>
        <begin position="112"/>
        <end position="132"/>
    </location>
</feature>
<keyword evidence="1" id="KW-0812">Transmembrane</keyword>
<evidence type="ECO:0000256" key="1">
    <source>
        <dbReference type="SAM" id="Phobius"/>
    </source>
</evidence>
<feature type="transmembrane region" description="Helical" evidence="1">
    <location>
        <begin position="18"/>
        <end position="40"/>
    </location>
</feature>
<name>A0ABP7G8U2_9MICO</name>
<accession>A0ABP7G8U2</accession>
<organism evidence="2 3">
    <name type="scientific">Microbacterium kribbense</name>
    <dbReference type="NCBI Taxonomy" id="433645"/>
    <lineage>
        <taxon>Bacteria</taxon>
        <taxon>Bacillati</taxon>
        <taxon>Actinomycetota</taxon>
        <taxon>Actinomycetes</taxon>
        <taxon>Micrococcales</taxon>
        <taxon>Microbacteriaceae</taxon>
        <taxon>Microbacterium</taxon>
    </lineage>
</organism>
<comment type="caution">
    <text evidence="2">The sequence shown here is derived from an EMBL/GenBank/DDBJ whole genome shotgun (WGS) entry which is preliminary data.</text>
</comment>
<dbReference type="Proteomes" id="UP001500540">
    <property type="component" value="Unassembled WGS sequence"/>
</dbReference>
<keyword evidence="1" id="KW-1133">Transmembrane helix</keyword>
<keyword evidence="3" id="KW-1185">Reference proteome</keyword>
<feature type="transmembrane region" description="Helical" evidence="1">
    <location>
        <begin position="46"/>
        <end position="70"/>
    </location>
</feature>
<evidence type="ECO:0000313" key="2">
    <source>
        <dbReference type="EMBL" id="GAA3759353.1"/>
    </source>
</evidence>
<sequence>MTTIDPGSRPLTLLRRTIVTLIIVAFGLAAIGGIIVLLGAELGDTALRVLGTTATVGAFSIAVLCCAALLSRPLRAVGVVGSIIAVLGAGLAVWQIWYDGEYGAAWENLMKVTWTAIAATVALSLASLLLLLADRRRSAVRVGLAVTLVLMAVVLGMIVWLIWAADTVDDQIFPRVLGVSSILAALGAVVVPVLSLLMPDVRRAGLSRATVDRIEAEAQRRGVTPDELVVGLLPAADGVLAAPPAQHGS</sequence>
<feature type="transmembrane region" description="Helical" evidence="1">
    <location>
        <begin position="144"/>
        <end position="165"/>
    </location>
</feature>
<dbReference type="RefSeq" id="WP_344781176.1">
    <property type="nucleotide sequence ID" value="NZ_BAABAF010000003.1"/>
</dbReference>
<proteinExistence type="predicted"/>
<evidence type="ECO:0000313" key="3">
    <source>
        <dbReference type="Proteomes" id="UP001500540"/>
    </source>
</evidence>